<dbReference type="KEGG" id="dfg:B0537_15565"/>
<dbReference type="InterPro" id="IPR002376">
    <property type="entry name" value="Formyl_transf_N"/>
</dbReference>
<evidence type="ECO:0000313" key="3">
    <source>
        <dbReference type="Proteomes" id="UP000189464"/>
    </source>
</evidence>
<feature type="domain" description="Formyl transferase N-terminal" evidence="1">
    <location>
        <begin position="114"/>
        <end position="195"/>
    </location>
</feature>
<dbReference type="RefSeq" id="WP_077715388.1">
    <property type="nucleotide sequence ID" value="NZ_CP019698.1"/>
</dbReference>
<dbReference type="OrthoDB" id="9802815at2"/>
<accession>A0A1S6J019</accession>
<name>A0A1S6J019_9FIRM</name>
<proteinExistence type="predicted"/>
<gene>
    <name evidence="2" type="ORF">B0537_15565</name>
</gene>
<protein>
    <recommendedName>
        <fullName evidence="1">Formyl transferase N-terminal domain-containing protein</fullName>
    </recommendedName>
</protein>
<dbReference type="Pfam" id="PF00551">
    <property type="entry name" value="Formyl_trans_N"/>
    <property type="match status" value="1"/>
</dbReference>
<sequence length="260" mass="29308">MDFALIGINKSKYAVAMIKRLISFNLIPKYVIIEHNEPRSLAVSSVFIDSQKLPVPKQNLSDWAIEEEEGEFSLGAVCSQESIPFLTVPSHNGRQPRDIIAANPIDILIITEGPIIRGPIIYMPRLCVMNIHAAPLPQYRGNWTTRFALYNDEPPIVSAHVVTPWIDEGPIIERMHYEINLGDTLEEIDLKAMNASAELAVYSLLKIMHEGFAPNIQRIWEGKVYKGTRSDKGLEPAMPLAIQRELKARLLKGEYGFYAK</sequence>
<dbReference type="AlphaFoldDB" id="A0A1S6J019"/>
<dbReference type="SUPFAM" id="SSF53328">
    <property type="entry name" value="Formyltransferase"/>
    <property type="match status" value="1"/>
</dbReference>
<dbReference type="Gene3D" id="3.40.50.170">
    <property type="entry name" value="Formyl transferase, N-terminal domain"/>
    <property type="match status" value="1"/>
</dbReference>
<organism evidence="2 3">
    <name type="scientific">Desulforamulus ferrireducens</name>
    <dbReference type="NCBI Taxonomy" id="1833852"/>
    <lineage>
        <taxon>Bacteria</taxon>
        <taxon>Bacillati</taxon>
        <taxon>Bacillota</taxon>
        <taxon>Clostridia</taxon>
        <taxon>Eubacteriales</taxon>
        <taxon>Peptococcaceae</taxon>
        <taxon>Desulforamulus</taxon>
    </lineage>
</organism>
<evidence type="ECO:0000259" key="1">
    <source>
        <dbReference type="Pfam" id="PF00551"/>
    </source>
</evidence>
<reference evidence="2 3" key="1">
    <citation type="journal article" date="2016" name="Int. J. Syst. Evol. Microbiol.">
        <title>Desulfotomaculum ferrireducens sp. nov., a moderately thermophilic sulfate-reducing and dissimilatory Fe(III)-reducing bacterium isolated from compost.</title>
        <authorList>
            <person name="Yang G."/>
            <person name="Guo J."/>
            <person name="Zhuang L."/>
            <person name="Yuan Y."/>
            <person name="Zhou S."/>
        </authorList>
    </citation>
    <scope>NUCLEOTIDE SEQUENCE [LARGE SCALE GENOMIC DNA]</scope>
    <source>
        <strain evidence="2 3">GSS09</strain>
    </source>
</reference>
<dbReference type="STRING" id="1833852.B0537_15565"/>
<dbReference type="InterPro" id="IPR036477">
    <property type="entry name" value="Formyl_transf_N_sf"/>
</dbReference>
<evidence type="ECO:0000313" key="2">
    <source>
        <dbReference type="EMBL" id="AQS60358.1"/>
    </source>
</evidence>
<dbReference type="EMBL" id="CP019698">
    <property type="protein sequence ID" value="AQS60358.1"/>
    <property type="molecule type" value="Genomic_DNA"/>
</dbReference>
<dbReference type="Proteomes" id="UP000189464">
    <property type="component" value="Chromosome"/>
</dbReference>
<keyword evidence="3" id="KW-1185">Reference proteome</keyword>